<keyword evidence="2" id="KW-1185">Reference proteome</keyword>
<proteinExistence type="predicted"/>
<organism evidence="1 2">
    <name type="scientific">Patella caerulea</name>
    <name type="common">Rayed Mediterranean limpet</name>
    <dbReference type="NCBI Taxonomy" id="87958"/>
    <lineage>
        <taxon>Eukaryota</taxon>
        <taxon>Metazoa</taxon>
        <taxon>Spiralia</taxon>
        <taxon>Lophotrochozoa</taxon>
        <taxon>Mollusca</taxon>
        <taxon>Gastropoda</taxon>
        <taxon>Patellogastropoda</taxon>
        <taxon>Patelloidea</taxon>
        <taxon>Patellidae</taxon>
        <taxon>Patella</taxon>
    </lineage>
</organism>
<name>A0AAN8PHE6_PATCE</name>
<protein>
    <recommendedName>
        <fullName evidence="3">Reverse transcriptase domain-containing protein</fullName>
    </recommendedName>
</protein>
<evidence type="ECO:0000313" key="2">
    <source>
        <dbReference type="Proteomes" id="UP001347796"/>
    </source>
</evidence>
<evidence type="ECO:0008006" key="3">
    <source>
        <dbReference type="Google" id="ProtNLM"/>
    </source>
</evidence>
<accession>A0AAN8PHE6</accession>
<evidence type="ECO:0000313" key="1">
    <source>
        <dbReference type="EMBL" id="KAK6178617.1"/>
    </source>
</evidence>
<gene>
    <name evidence="1" type="ORF">SNE40_013367</name>
</gene>
<sequence length="281" mass="32421">MHMYADDTQLYDSFGKGNCAAVLHNLEDCLESVREWMVTNHLKLNDAKTEFMVVGNARQRHPMSIKIGSAIVAEKTSAQNIGVILDNSLTLSEHINSVTHSCYQQLRKIGQSRAYLTEEATSSLVRCLILSKLDYANALFYGLPDYLLNKLQTVQNCAAKLVKRKKKYDHVTPLLRDLHWLPVQYRIIFKINMMTYKALHNKAPDYIKEMIIKYNPNRNLRSTSHNLLTEKRSKLKRSGDRAFSVSAPKLWNVLPETIRLSKTMDIFKTKLKTHLYNQAYQ</sequence>
<dbReference type="EMBL" id="JAZGQO010000009">
    <property type="protein sequence ID" value="KAK6178617.1"/>
    <property type="molecule type" value="Genomic_DNA"/>
</dbReference>
<comment type="caution">
    <text evidence="1">The sequence shown here is derived from an EMBL/GenBank/DDBJ whole genome shotgun (WGS) entry which is preliminary data.</text>
</comment>
<reference evidence="1 2" key="1">
    <citation type="submission" date="2024-01" db="EMBL/GenBank/DDBJ databases">
        <title>The genome of the rayed Mediterranean limpet Patella caerulea (Linnaeus, 1758).</title>
        <authorList>
            <person name="Anh-Thu Weber A."/>
            <person name="Halstead-Nussloch G."/>
        </authorList>
    </citation>
    <scope>NUCLEOTIDE SEQUENCE [LARGE SCALE GENOMIC DNA]</scope>
    <source>
        <strain evidence="1">AATW-2023a</strain>
        <tissue evidence="1">Whole specimen</tissue>
    </source>
</reference>
<dbReference type="Proteomes" id="UP001347796">
    <property type="component" value="Unassembled WGS sequence"/>
</dbReference>
<dbReference type="AlphaFoldDB" id="A0AAN8PHE6"/>
<dbReference type="PANTHER" id="PTHR33332">
    <property type="entry name" value="REVERSE TRANSCRIPTASE DOMAIN-CONTAINING PROTEIN"/>
    <property type="match status" value="1"/>
</dbReference>